<dbReference type="InterPro" id="IPR036104">
    <property type="entry name" value="BFN_sf"/>
</dbReference>
<dbReference type="Pfam" id="PF02577">
    <property type="entry name" value="BFN_dom"/>
    <property type="match status" value="1"/>
</dbReference>
<dbReference type="SUPFAM" id="SSF103256">
    <property type="entry name" value="Hypothetical protein TM0160"/>
    <property type="match status" value="1"/>
</dbReference>
<protein>
    <submittedName>
        <fullName evidence="3">Bifunctional nuclease family protein</fullName>
    </submittedName>
</protein>
<evidence type="ECO:0000313" key="3">
    <source>
        <dbReference type="EMBL" id="NMH96450.1"/>
    </source>
</evidence>
<evidence type="ECO:0000256" key="1">
    <source>
        <dbReference type="SAM" id="MobiDB-lite"/>
    </source>
</evidence>
<dbReference type="EMBL" id="JAAXLA010000004">
    <property type="protein sequence ID" value="NMH96450.1"/>
    <property type="molecule type" value="Genomic_DNA"/>
</dbReference>
<proteinExistence type="predicted"/>
<feature type="domain" description="BFN" evidence="2">
    <location>
        <begin position="1"/>
        <end position="112"/>
    </location>
</feature>
<keyword evidence="4" id="KW-1185">Reference proteome</keyword>
<dbReference type="InterPro" id="IPR003729">
    <property type="entry name" value="Bi_nuclease_dom"/>
</dbReference>
<reference evidence="3 4" key="1">
    <citation type="submission" date="2020-04" db="EMBL/GenBank/DDBJ databases">
        <authorList>
            <person name="Klaysubun C."/>
            <person name="Duangmal K."/>
            <person name="Lipun K."/>
        </authorList>
    </citation>
    <scope>NUCLEOTIDE SEQUENCE [LARGE SCALE GENOMIC DNA]</scope>
    <source>
        <strain evidence="3 4">K10HN5</strain>
    </source>
</reference>
<dbReference type="Gene3D" id="3.10.690.10">
    <property type="entry name" value="Bifunctional nuclease domain"/>
    <property type="match status" value="1"/>
</dbReference>
<dbReference type="Proteomes" id="UP000820669">
    <property type="component" value="Unassembled WGS sequence"/>
</dbReference>
<comment type="caution">
    <text evidence="3">The sequence shown here is derived from an EMBL/GenBank/DDBJ whole genome shotgun (WGS) entry which is preliminary data.</text>
</comment>
<name>A0ABX1S5R4_9PSEU</name>
<feature type="compositionally biased region" description="Basic and acidic residues" evidence="1">
    <location>
        <begin position="116"/>
        <end position="131"/>
    </location>
</feature>
<feature type="region of interest" description="Disordered" evidence="1">
    <location>
        <begin position="107"/>
        <end position="131"/>
    </location>
</feature>
<organism evidence="3 4">
    <name type="scientific">Pseudonocardia acidicola</name>
    <dbReference type="NCBI Taxonomy" id="2724939"/>
    <lineage>
        <taxon>Bacteria</taxon>
        <taxon>Bacillati</taxon>
        <taxon>Actinomycetota</taxon>
        <taxon>Actinomycetes</taxon>
        <taxon>Pseudonocardiales</taxon>
        <taxon>Pseudonocardiaceae</taxon>
        <taxon>Pseudonocardia</taxon>
    </lineage>
</organism>
<dbReference type="PROSITE" id="PS51658">
    <property type="entry name" value="BFN"/>
    <property type="match status" value="1"/>
</dbReference>
<accession>A0ABX1S5R4</accession>
<evidence type="ECO:0000259" key="2">
    <source>
        <dbReference type="PROSITE" id="PS51658"/>
    </source>
</evidence>
<sequence length="153" mass="16449">MLRESSGRRRWLPIVISPEEGKAISDAHAAASLPRSGPLGLLTTILDALDRPISRIELTGLHGADFVAELVFDNGRRAPARPADAVALALGAEPTTPVLVTEHLLDATGATGATGEPRRSDEPVDRGDHDDQIRRFRAFLDAVAPEDFDDGRR</sequence>
<evidence type="ECO:0000313" key="4">
    <source>
        <dbReference type="Proteomes" id="UP000820669"/>
    </source>
</evidence>
<gene>
    <name evidence="3" type="ORF">HF526_03810</name>
</gene>